<organism evidence="2 3">
    <name type="scientific">Plantibacter flavus</name>
    <dbReference type="NCBI Taxonomy" id="150123"/>
    <lineage>
        <taxon>Bacteria</taxon>
        <taxon>Bacillati</taxon>
        <taxon>Actinomycetota</taxon>
        <taxon>Actinomycetes</taxon>
        <taxon>Micrococcales</taxon>
        <taxon>Microbacteriaceae</taxon>
        <taxon>Plantibacter</taxon>
    </lineage>
</organism>
<proteinExistence type="predicted"/>
<dbReference type="PANTHER" id="PTHR38446">
    <property type="entry name" value="BLL0914 PROTEIN"/>
    <property type="match status" value="1"/>
</dbReference>
<comment type="caution">
    <text evidence="2">The sequence shown here is derived from an EMBL/GenBank/DDBJ whole genome shotgun (WGS) entry which is preliminary data.</text>
</comment>
<dbReference type="InterPro" id="IPR009732">
    <property type="entry name" value="DUF1304"/>
</dbReference>
<sequence>MLVVSLVLVGIAALLHVYIFVLESLRWTEPATRKTFGTTELEAETTRGLAYNQGFYNLFLAIGTIVGMVFLIAGSTGIGAALVFASAGSMLLASLVLITSDRTKARAAIVQGTAPLLGLIALVIALAV</sequence>
<dbReference type="EMBL" id="RKHL01000001">
    <property type="protein sequence ID" value="ROR80596.1"/>
    <property type="molecule type" value="Genomic_DNA"/>
</dbReference>
<feature type="transmembrane region" description="Helical" evidence="1">
    <location>
        <begin position="105"/>
        <end position="127"/>
    </location>
</feature>
<name>A0A3N2BZB6_9MICO</name>
<accession>A0A3N2BZB6</accession>
<evidence type="ECO:0000313" key="3">
    <source>
        <dbReference type="Proteomes" id="UP000266915"/>
    </source>
</evidence>
<keyword evidence="1" id="KW-0812">Transmembrane</keyword>
<keyword evidence="1" id="KW-0472">Membrane</keyword>
<dbReference type="RefSeq" id="WP_085512190.1">
    <property type="nucleotide sequence ID" value="NZ_FXAP01000003.1"/>
</dbReference>
<dbReference type="AlphaFoldDB" id="A0A3N2BZB6"/>
<evidence type="ECO:0000313" key="2">
    <source>
        <dbReference type="EMBL" id="ROR80596.1"/>
    </source>
</evidence>
<feature type="transmembrane region" description="Helical" evidence="1">
    <location>
        <begin position="6"/>
        <end position="25"/>
    </location>
</feature>
<keyword evidence="3" id="KW-1185">Reference proteome</keyword>
<dbReference type="PANTHER" id="PTHR38446:SF1">
    <property type="entry name" value="BLL0914 PROTEIN"/>
    <property type="match status" value="1"/>
</dbReference>
<evidence type="ECO:0000256" key="1">
    <source>
        <dbReference type="SAM" id="Phobius"/>
    </source>
</evidence>
<gene>
    <name evidence="2" type="ORF">EDD42_0637</name>
</gene>
<dbReference type="Proteomes" id="UP000266915">
    <property type="component" value="Unassembled WGS sequence"/>
</dbReference>
<dbReference type="Pfam" id="PF06993">
    <property type="entry name" value="DUF1304"/>
    <property type="match status" value="1"/>
</dbReference>
<feature type="transmembrane region" description="Helical" evidence="1">
    <location>
        <begin position="55"/>
        <end position="72"/>
    </location>
</feature>
<feature type="transmembrane region" description="Helical" evidence="1">
    <location>
        <begin position="78"/>
        <end position="98"/>
    </location>
</feature>
<protein>
    <submittedName>
        <fullName evidence="2">Putative membrane protein</fullName>
    </submittedName>
</protein>
<keyword evidence="1" id="KW-1133">Transmembrane helix</keyword>
<reference evidence="2 3" key="1">
    <citation type="submission" date="2018-11" db="EMBL/GenBank/DDBJ databases">
        <title>Sequencing the genomes of 1000 actinobacteria strains.</title>
        <authorList>
            <person name="Klenk H.-P."/>
        </authorList>
    </citation>
    <scope>NUCLEOTIDE SEQUENCE [LARGE SCALE GENOMIC DNA]</scope>
    <source>
        <strain evidence="2 3">DSM 14012</strain>
    </source>
</reference>